<organism evidence="1 2">
    <name type="scientific">Polyplax serrata</name>
    <name type="common">Common mouse louse</name>
    <dbReference type="NCBI Taxonomy" id="468196"/>
    <lineage>
        <taxon>Eukaryota</taxon>
        <taxon>Metazoa</taxon>
        <taxon>Ecdysozoa</taxon>
        <taxon>Arthropoda</taxon>
        <taxon>Hexapoda</taxon>
        <taxon>Insecta</taxon>
        <taxon>Pterygota</taxon>
        <taxon>Neoptera</taxon>
        <taxon>Paraneoptera</taxon>
        <taxon>Psocodea</taxon>
        <taxon>Troctomorpha</taxon>
        <taxon>Phthiraptera</taxon>
        <taxon>Anoplura</taxon>
        <taxon>Polyplacidae</taxon>
        <taxon>Polyplax</taxon>
    </lineage>
</organism>
<name>A0AAN8P9H7_POLSC</name>
<dbReference type="EMBL" id="JAWJWE010000038">
    <property type="protein sequence ID" value="KAK6622708.1"/>
    <property type="molecule type" value="Genomic_DNA"/>
</dbReference>
<evidence type="ECO:0000313" key="1">
    <source>
        <dbReference type="EMBL" id="KAK6622708.1"/>
    </source>
</evidence>
<proteinExistence type="predicted"/>
<evidence type="ECO:0000313" key="2">
    <source>
        <dbReference type="Proteomes" id="UP001372834"/>
    </source>
</evidence>
<comment type="caution">
    <text evidence="1">The sequence shown here is derived from an EMBL/GenBank/DDBJ whole genome shotgun (WGS) entry which is preliminary data.</text>
</comment>
<gene>
    <name evidence="1" type="ORF">RUM43_008551</name>
</gene>
<accession>A0AAN8P9H7</accession>
<dbReference type="AlphaFoldDB" id="A0AAN8P9H7"/>
<protein>
    <submittedName>
        <fullName evidence="1">Uncharacterized protein</fullName>
    </submittedName>
</protein>
<dbReference type="Proteomes" id="UP001372834">
    <property type="component" value="Unassembled WGS sequence"/>
</dbReference>
<sequence length="154" mass="17523">MTMSTPCKKHKNSDKSVKRLETVIVRASENREKETSVVENLTLKSLLQGPSDDDAANCAGKNLECDQLPGMSKRVHPVEETVTHVLTYDSSIYFPDLSANTNLQLRISFTSEHDGEISYERFQIIRNRTSEIRDWLKALTQLQDRVAIATKELR</sequence>
<reference evidence="1 2" key="1">
    <citation type="submission" date="2023-10" db="EMBL/GenBank/DDBJ databases">
        <title>Genomes of two closely related lineages of the louse Polyplax serrata with different host specificities.</title>
        <authorList>
            <person name="Martinu J."/>
            <person name="Tarabai H."/>
            <person name="Stefka J."/>
            <person name="Hypsa V."/>
        </authorList>
    </citation>
    <scope>NUCLEOTIDE SEQUENCE [LARGE SCALE GENOMIC DNA]</scope>
    <source>
        <strain evidence="1">HR10_N</strain>
    </source>
</reference>